<dbReference type="AlphaFoldDB" id="K2NEE5"/>
<dbReference type="GO" id="GO:0005524">
    <property type="term" value="F:ATP binding"/>
    <property type="evidence" value="ECO:0007669"/>
    <property type="project" value="UniProtKB-KW"/>
</dbReference>
<comment type="caution">
    <text evidence="10">The sequence shown here is derived from an EMBL/GenBank/DDBJ whole genome shotgun (WGS) entry which is preliminary data.</text>
</comment>
<feature type="domain" description="GHMP kinase C-terminal" evidence="9">
    <location>
        <begin position="948"/>
        <end position="1027"/>
    </location>
</feature>
<evidence type="ECO:0000259" key="8">
    <source>
        <dbReference type="Pfam" id="PF07959"/>
    </source>
</evidence>
<dbReference type="NCBIfam" id="NF009948">
    <property type="entry name" value="PRK13412.1"/>
    <property type="match status" value="1"/>
</dbReference>
<sequence>MRLLLSVPLSVCEAHGAVKRLLHSDLYNTFIACDPKGSHLGSGGGTSWLLELCHQSERNYSVTTEDDDNFEGWLSREQRIIIHSGGQSRRLPSYGPCGKLLLPVPVFRWSRGQTCDQTLLDLQMPLYEEVMRRAPSHLRTLVSCGDVHILLDQPLPPVPEDADVVCYAVREEVDRLRNHGVFFLSHEAPDELDMMLQKPSIREIHEYTATRRCVMDIGLWLLSDRAVGVLRTRSMAEKRTKCSVSPDGFREYDLYGEFGLALGKQPLRHDSLVQQLRVKIVTLPDARFFHYGTTEDMIFSTVAIQNTERSPENFLRATMSRHPASVFQNARVHTALAEDQRSIWVENSEVSAGWSLQHHSVITGVPRNTWTLHVPAYVCIDAVPVRGEGGDGDKKGWVARPYGFNDVFRGYITDESTEFLGMPFACWLRKHDLDLAALTNGNNANTIDIQCAALFPWCATVEDLGLLLRWMIDPTPCELKPSEVKRAKELWEMGVRYSASELNDVADITALLDSRECFQREILPIMATHAHRNPFYQMDLNHTAQKYAAARLPLPGKLPAEGTPIMHRIHHHMFCARVLQYILKLWKKSLSFPGDSNQEVLGKDTEEEKPPQKDELPSLLQGVSISSEEVQRVYGHRSMEELAARAHEEDTKAFHLLQTATLQQLTISSSLPSPQLSVYDDQIVWGRGPARIDLSGGWTDTPPYTNLCGGNVVNVAIDLNGQPPLQVYLKPSATLDITLCSIDLGSVEKLSTFEELRRYNVVGSPFSIPKAALAMAGFLPEFGAETFATLQEQLKASFRGHGVEITLLVAIPAGSGLGSSSLLAATVLSALSDFCGLGWDEQEVGRRTLCLEQLLTTGGGWQDQYGGLYRGLKLLQSSPGLCQKPCVRWLPEHLLEDPRYALCHLLYFTGITRTSKVILAEIVRGMFTNSASHLRVLSEMRQQALDLHDAITRGDFERYGRLIGVAWEQNKRLDSGTCPQAIADIISRVEKDVWGLKLAGAGGGGYLYMVAKDVDAAQRIRQELTQRPPNATARFVGMSVSHSGIKVSRS</sequence>
<dbReference type="Pfam" id="PF07959">
    <property type="entry name" value="Fucose_pyrophosphorylase"/>
    <property type="match status" value="1"/>
</dbReference>
<dbReference type="Proteomes" id="UP000007350">
    <property type="component" value="Unassembled WGS sequence"/>
</dbReference>
<evidence type="ECO:0000256" key="6">
    <source>
        <dbReference type="SAM" id="MobiDB-lite"/>
    </source>
</evidence>
<evidence type="ECO:0000259" key="9">
    <source>
        <dbReference type="Pfam" id="PF08544"/>
    </source>
</evidence>
<dbReference type="SUPFAM" id="SSF55060">
    <property type="entry name" value="GHMP Kinase, C-terminal domain"/>
    <property type="match status" value="1"/>
</dbReference>
<evidence type="ECO:0000256" key="2">
    <source>
        <dbReference type="ARBA" id="ARBA00022741"/>
    </source>
</evidence>
<feature type="compositionally biased region" description="Basic and acidic residues" evidence="6">
    <location>
        <begin position="601"/>
        <end position="616"/>
    </location>
</feature>
<dbReference type="InterPro" id="IPR036554">
    <property type="entry name" value="GHMP_kinase_C_sf"/>
</dbReference>
<feature type="domain" description="GHMP kinase N-terminal" evidence="7">
    <location>
        <begin position="790"/>
        <end position="869"/>
    </location>
</feature>
<dbReference type="InterPro" id="IPR052203">
    <property type="entry name" value="GHMP_Kinase-Related"/>
</dbReference>
<dbReference type="SUPFAM" id="SSF54211">
    <property type="entry name" value="Ribosomal protein S5 domain 2-like"/>
    <property type="match status" value="1"/>
</dbReference>
<dbReference type="EMBL" id="AHKC01018301">
    <property type="protein sequence ID" value="EKF27412.1"/>
    <property type="molecule type" value="Genomic_DNA"/>
</dbReference>
<dbReference type="PANTHER" id="PTHR32463">
    <property type="entry name" value="L-FUCOSE KINASE"/>
    <property type="match status" value="1"/>
</dbReference>
<dbReference type="Gene3D" id="3.30.230.120">
    <property type="match status" value="1"/>
</dbReference>
<dbReference type="InterPro" id="IPR020568">
    <property type="entry name" value="Ribosomal_Su5_D2-typ_SF"/>
</dbReference>
<comment type="similarity">
    <text evidence="5">Belongs to the GHMP kinase family.</text>
</comment>
<dbReference type="PANTHER" id="PTHR32463:SF0">
    <property type="entry name" value="L-FUCOSE KINASE"/>
    <property type="match status" value="1"/>
</dbReference>
<dbReference type="InterPro" id="IPR013750">
    <property type="entry name" value="GHMP_kinase_C_dom"/>
</dbReference>
<dbReference type="Pfam" id="PF08544">
    <property type="entry name" value="GHMP_kinases_C"/>
    <property type="match status" value="1"/>
</dbReference>
<evidence type="ECO:0000256" key="4">
    <source>
        <dbReference type="ARBA" id="ARBA00022840"/>
    </source>
</evidence>
<keyword evidence="1" id="KW-0808">Transferase</keyword>
<evidence type="ECO:0000256" key="3">
    <source>
        <dbReference type="ARBA" id="ARBA00022777"/>
    </source>
</evidence>
<keyword evidence="11" id="KW-1185">Reference proteome</keyword>
<name>K2NEE5_TRYCR</name>
<gene>
    <name evidence="10" type="ORF">MOQ_008865</name>
</gene>
<evidence type="ECO:0000313" key="11">
    <source>
        <dbReference type="Proteomes" id="UP000007350"/>
    </source>
</evidence>
<dbReference type="InterPro" id="IPR006204">
    <property type="entry name" value="GHMP_kinase_N_dom"/>
</dbReference>
<dbReference type="GO" id="GO:0050201">
    <property type="term" value="F:fucokinase activity"/>
    <property type="evidence" value="ECO:0007669"/>
    <property type="project" value="TreeGrafter"/>
</dbReference>
<feature type="domain" description="GDP-fucose pyrophosphorylase" evidence="8">
    <location>
        <begin position="80"/>
        <end position="459"/>
    </location>
</feature>
<dbReference type="GO" id="GO:0042352">
    <property type="term" value="P:GDP-L-fucose salvage"/>
    <property type="evidence" value="ECO:0007669"/>
    <property type="project" value="TreeGrafter"/>
</dbReference>
<evidence type="ECO:0000259" key="7">
    <source>
        <dbReference type="Pfam" id="PF00288"/>
    </source>
</evidence>
<evidence type="ECO:0000313" key="10">
    <source>
        <dbReference type="EMBL" id="EKF27412.1"/>
    </source>
</evidence>
<feature type="region of interest" description="Disordered" evidence="6">
    <location>
        <begin position="596"/>
        <end position="621"/>
    </location>
</feature>
<dbReference type="InterPro" id="IPR012887">
    <property type="entry name" value="GDP_fucose_pyrophosphorylase"/>
</dbReference>
<proteinExistence type="inferred from homology"/>
<organism evidence="10 11">
    <name type="scientific">Trypanosoma cruzi marinkellei</name>
    <dbReference type="NCBI Taxonomy" id="85056"/>
    <lineage>
        <taxon>Eukaryota</taxon>
        <taxon>Discoba</taxon>
        <taxon>Euglenozoa</taxon>
        <taxon>Kinetoplastea</taxon>
        <taxon>Metakinetoplastina</taxon>
        <taxon>Trypanosomatida</taxon>
        <taxon>Trypanosomatidae</taxon>
        <taxon>Trypanosoma</taxon>
        <taxon>Schizotrypanum</taxon>
    </lineage>
</organism>
<keyword evidence="2" id="KW-0547">Nucleotide-binding</keyword>
<reference evidence="10 11" key="1">
    <citation type="journal article" date="2012" name="BMC Genomics">
        <title>Comparative genomic analysis of human infective Trypanosoma cruzi lineages with the bat-restricted subspecies T. cruzi marinkellei.</title>
        <authorList>
            <person name="Franzen O."/>
            <person name="Talavera-Lopez C."/>
            <person name="Ochaya S."/>
            <person name="Butler C.E."/>
            <person name="Messenger L.A."/>
            <person name="Lewis M.D."/>
            <person name="Llewellyn M.S."/>
            <person name="Marinkelle C.J."/>
            <person name="Tyler K.M."/>
            <person name="Miles M.A."/>
            <person name="Andersson B."/>
        </authorList>
    </citation>
    <scope>NUCLEOTIDE SEQUENCE [LARGE SCALE GENOMIC DNA]</scope>
    <source>
        <strain evidence="10 11">B7</strain>
    </source>
</reference>
<keyword evidence="3 10" id="KW-0418">Kinase</keyword>
<dbReference type="Pfam" id="PF00288">
    <property type="entry name" value="GHMP_kinases_N"/>
    <property type="match status" value="1"/>
</dbReference>
<dbReference type="OrthoDB" id="245415at2759"/>
<keyword evidence="4" id="KW-0067">ATP-binding</keyword>
<evidence type="ECO:0000256" key="5">
    <source>
        <dbReference type="ARBA" id="ARBA00038121"/>
    </source>
</evidence>
<evidence type="ECO:0000256" key="1">
    <source>
        <dbReference type="ARBA" id="ARBA00022679"/>
    </source>
</evidence>
<protein>
    <submittedName>
        <fullName evidence="10">Fucose kinase, putative</fullName>
    </submittedName>
</protein>
<accession>K2NEE5</accession>
<dbReference type="PRINTS" id="PR00960">
    <property type="entry name" value="LMBPPROTEIN"/>
</dbReference>
<dbReference type="InterPro" id="IPR001174">
    <property type="entry name" value="HddA/FKP"/>
</dbReference>